<name>A0A564XZC0_HYMDI</name>
<dbReference type="Proteomes" id="UP000321570">
    <property type="component" value="Unassembled WGS sequence"/>
</dbReference>
<gene>
    <name evidence="1" type="ORF">WMSIL1_LOCUS979</name>
</gene>
<organism evidence="1 2">
    <name type="scientific">Hymenolepis diminuta</name>
    <name type="common">Rat tapeworm</name>
    <dbReference type="NCBI Taxonomy" id="6216"/>
    <lineage>
        <taxon>Eukaryota</taxon>
        <taxon>Metazoa</taxon>
        <taxon>Spiralia</taxon>
        <taxon>Lophotrochozoa</taxon>
        <taxon>Platyhelminthes</taxon>
        <taxon>Cestoda</taxon>
        <taxon>Eucestoda</taxon>
        <taxon>Cyclophyllidea</taxon>
        <taxon>Hymenolepididae</taxon>
        <taxon>Hymenolepis</taxon>
    </lineage>
</organism>
<dbReference type="AlphaFoldDB" id="A0A564XZC0"/>
<accession>A0A564XZC0</accession>
<proteinExistence type="predicted"/>
<dbReference type="EMBL" id="CABIJS010000022">
    <property type="protein sequence ID" value="VUZ39878.1"/>
    <property type="molecule type" value="Genomic_DNA"/>
</dbReference>
<evidence type="ECO:0000313" key="1">
    <source>
        <dbReference type="EMBL" id="VUZ39878.1"/>
    </source>
</evidence>
<evidence type="ECO:0000313" key="2">
    <source>
        <dbReference type="Proteomes" id="UP000321570"/>
    </source>
</evidence>
<reference evidence="1 2" key="1">
    <citation type="submission" date="2019-07" db="EMBL/GenBank/DDBJ databases">
        <authorList>
            <person name="Jastrzebski P J."/>
            <person name="Paukszto L."/>
            <person name="Jastrzebski P J."/>
        </authorList>
    </citation>
    <scope>NUCLEOTIDE SEQUENCE [LARGE SCALE GENOMIC DNA]</scope>
    <source>
        <strain evidence="1 2">WMS-il1</strain>
    </source>
</reference>
<protein>
    <submittedName>
        <fullName evidence="1">Uncharacterized protein</fullName>
    </submittedName>
</protein>
<sequence>MLDTTTTNEMEGYLVIMSIKVKQRNLEITRSLQVATSFVCEVIKELLNENNGDELAAMRKRKQEHCQRSAG</sequence>
<keyword evidence="2" id="KW-1185">Reference proteome</keyword>